<evidence type="ECO:0000256" key="1">
    <source>
        <dbReference type="SAM" id="Phobius"/>
    </source>
</evidence>
<evidence type="ECO:0000313" key="3">
    <source>
        <dbReference type="Proteomes" id="UP000706172"/>
    </source>
</evidence>
<keyword evidence="1" id="KW-0472">Membrane</keyword>
<accession>A0A931GF31</accession>
<comment type="caution">
    <text evidence="2">The sequence shown here is derived from an EMBL/GenBank/DDBJ whole genome shotgun (WGS) entry which is preliminary data.</text>
</comment>
<sequence length="92" mass="10281">MNYLKTVKNIRLRYILALSAIGLLVTASFIAMNNVISKQRGFFSLVNLAGHQAGLVNRIAYFSSLMATTTDETEFNMARAQLGKTIHKMRDV</sequence>
<reference evidence="2" key="1">
    <citation type="submission" date="2020-07" db="EMBL/GenBank/DDBJ databases">
        <title>Severe corrosion of carbon steel in oil field produced water can be linked to methanogenic archaea containing a special type of NiFe hydrogenase.</title>
        <authorList>
            <person name="Lahme S."/>
            <person name="Mand J."/>
            <person name="Longwell J."/>
            <person name="Smith R."/>
            <person name="Enning D."/>
        </authorList>
    </citation>
    <scope>NUCLEOTIDE SEQUENCE</scope>
    <source>
        <strain evidence="2">MIC098Bin6</strain>
    </source>
</reference>
<dbReference type="EMBL" id="JACCQK010000823">
    <property type="protein sequence ID" value="MBG0780632.1"/>
    <property type="molecule type" value="Genomic_DNA"/>
</dbReference>
<evidence type="ECO:0000313" key="2">
    <source>
        <dbReference type="EMBL" id="MBG0780632.1"/>
    </source>
</evidence>
<gene>
    <name evidence="2" type="ORF">H0S81_11985</name>
</gene>
<feature type="transmembrane region" description="Helical" evidence="1">
    <location>
        <begin position="12"/>
        <end position="32"/>
    </location>
</feature>
<dbReference type="Proteomes" id="UP000706172">
    <property type="component" value="Unassembled WGS sequence"/>
</dbReference>
<name>A0A931GF31_9BACT</name>
<protein>
    <submittedName>
        <fullName evidence="2">GGDEF domain-containing protein</fullName>
    </submittedName>
</protein>
<feature type="non-terminal residue" evidence="2">
    <location>
        <position position="92"/>
    </location>
</feature>
<organism evidence="2 3">
    <name type="scientific">Desulfotignum balticum</name>
    <dbReference type="NCBI Taxonomy" id="115781"/>
    <lineage>
        <taxon>Bacteria</taxon>
        <taxon>Pseudomonadati</taxon>
        <taxon>Thermodesulfobacteriota</taxon>
        <taxon>Desulfobacteria</taxon>
        <taxon>Desulfobacterales</taxon>
        <taxon>Desulfobacteraceae</taxon>
        <taxon>Desulfotignum</taxon>
    </lineage>
</organism>
<keyword evidence="1" id="KW-0812">Transmembrane</keyword>
<proteinExistence type="predicted"/>
<dbReference type="AlphaFoldDB" id="A0A931GF31"/>
<keyword evidence="1" id="KW-1133">Transmembrane helix</keyword>